<evidence type="ECO:0000256" key="8">
    <source>
        <dbReference type="ARBA" id="ARBA00023157"/>
    </source>
</evidence>
<dbReference type="SUPFAM" id="SSF48726">
    <property type="entry name" value="Immunoglobulin"/>
    <property type="match status" value="1"/>
</dbReference>
<protein>
    <recommendedName>
        <fullName evidence="11">Ig-like domain-containing protein</fullName>
    </recommendedName>
</protein>
<dbReference type="InterPro" id="IPR050412">
    <property type="entry name" value="Ig-like_Receptors_ImmuneReg"/>
</dbReference>
<organism evidence="12 13">
    <name type="scientific">Piliocolobus tephrosceles</name>
    <name type="common">Ugandan red Colobus</name>
    <dbReference type="NCBI Taxonomy" id="591936"/>
    <lineage>
        <taxon>Eukaryota</taxon>
        <taxon>Metazoa</taxon>
        <taxon>Chordata</taxon>
        <taxon>Craniata</taxon>
        <taxon>Vertebrata</taxon>
        <taxon>Euteleostomi</taxon>
        <taxon>Mammalia</taxon>
        <taxon>Eutheria</taxon>
        <taxon>Euarchontoglires</taxon>
        <taxon>Primates</taxon>
        <taxon>Haplorrhini</taxon>
        <taxon>Catarrhini</taxon>
        <taxon>Cercopithecidae</taxon>
        <taxon>Colobinae</taxon>
        <taxon>Piliocolobus</taxon>
    </lineage>
</organism>
<dbReference type="Ensembl" id="ENSPTET00000016677.1">
    <property type="protein sequence ID" value="ENSPTEP00000011031.1"/>
    <property type="gene ID" value="ENSPTEG00000012452.1"/>
</dbReference>
<dbReference type="PANTHER" id="PTHR11738:SF179">
    <property type="entry name" value="LEUKOCYTE IMMUNOGLOBULIN-LIKE RECEPTOR SUBFAMILY A MEMBER 5"/>
    <property type="match status" value="1"/>
</dbReference>
<dbReference type="Pfam" id="PF00047">
    <property type="entry name" value="ig"/>
    <property type="match status" value="1"/>
</dbReference>
<dbReference type="AlphaFoldDB" id="A0A8C9GUW7"/>
<dbReference type="SMART" id="SM00409">
    <property type="entry name" value="IG"/>
    <property type="match status" value="1"/>
</dbReference>
<dbReference type="InterPro" id="IPR013151">
    <property type="entry name" value="Immunoglobulin_dom"/>
</dbReference>
<dbReference type="GO" id="GO:0032396">
    <property type="term" value="F:inhibitory MHC class I receptor activity"/>
    <property type="evidence" value="ECO:0007669"/>
    <property type="project" value="TreeGrafter"/>
</dbReference>
<dbReference type="FunFam" id="2.60.40.10:FF:000049">
    <property type="entry name" value="Leukocyte immunoglobulin-like receptor subfamily B member 1"/>
    <property type="match status" value="1"/>
</dbReference>
<evidence type="ECO:0000259" key="11">
    <source>
        <dbReference type="PROSITE" id="PS50835"/>
    </source>
</evidence>
<reference evidence="12" key="2">
    <citation type="submission" date="2025-09" db="UniProtKB">
        <authorList>
            <consortium name="Ensembl"/>
        </authorList>
    </citation>
    <scope>IDENTIFICATION</scope>
</reference>
<keyword evidence="7" id="KW-0472">Membrane</keyword>
<dbReference type="InterPro" id="IPR007110">
    <property type="entry name" value="Ig-like_dom"/>
</dbReference>
<dbReference type="InterPro" id="IPR003599">
    <property type="entry name" value="Ig_sub"/>
</dbReference>
<keyword evidence="6" id="KW-1133">Transmembrane helix</keyword>
<keyword evidence="2" id="KW-1003">Cell membrane</keyword>
<evidence type="ECO:0000313" key="13">
    <source>
        <dbReference type="Proteomes" id="UP000694416"/>
    </source>
</evidence>
<evidence type="ECO:0000256" key="5">
    <source>
        <dbReference type="ARBA" id="ARBA00022737"/>
    </source>
</evidence>
<evidence type="ECO:0000256" key="6">
    <source>
        <dbReference type="ARBA" id="ARBA00022989"/>
    </source>
</evidence>
<keyword evidence="4" id="KW-0732">Signal</keyword>
<evidence type="ECO:0000256" key="3">
    <source>
        <dbReference type="ARBA" id="ARBA00022692"/>
    </source>
</evidence>
<evidence type="ECO:0000256" key="4">
    <source>
        <dbReference type="ARBA" id="ARBA00022729"/>
    </source>
</evidence>
<comment type="subcellular location">
    <subcellularLocation>
        <location evidence="1">Cell membrane</location>
        <topology evidence="1">Single-pass membrane protein</topology>
    </subcellularLocation>
</comment>
<evidence type="ECO:0000256" key="1">
    <source>
        <dbReference type="ARBA" id="ARBA00004162"/>
    </source>
</evidence>
<keyword evidence="10" id="KW-0393">Immunoglobulin domain</keyword>
<dbReference type="PROSITE" id="PS50835">
    <property type="entry name" value="IG_LIKE"/>
    <property type="match status" value="1"/>
</dbReference>
<dbReference type="GO" id="GO:0002764">
    <property type="term" value="P:immune response-regulating signaling pathway"/>
    <property type="evidence" value="ECO:0007669"/>
    <property type="project" value="TreeGrafter"/>
</dbReference>
<dbReference type="GO" id="GO:0019221">
    <property type="term" value="P:cytokine-mediated signaling pathway"/>
    <property type="evidence" value="ECO:0007669"/>
    <property type="project" value="TreeGrafter"/>
</dbReference>
<evidence type="ECO:0000256" key="2">
    <source>
        <dbReference type="ARBA" id="ARBA00022475"/>
    </source>
</evidence>
<keyword evidence="3" id="KW-0812">Transmembrane</keyword>
<dbReference type="InterPro" id="IPR036179">
    <property type="entry name" value="Ig-like_dom_sf"/>
</dbReference>
<dbReference type="GO" id="GO:0005886">
    <property type="term" value="C:plasma membrane"/>
    <property type="evidence" value="ECO:0007669"/>
    <property type="project" value="UniProtKB-SubCell"/>
</dbReference>
<name>A0A8C9GUW7_9PRIM</name>
<dbReference type="Proteomes" id="UP000694416">
    <property type="component" value="Unplaced"/>
</dbReference>
<sequence>MVTPRQGVWGSLRVAPGNRDHLFPGVSKKPSLSVQPGPVVAPGENLTLQCGSDAGYDRFALYKEWGRDFLQHPGRQPQAGLSQASFTLGPVTHAGTYRCYGSLSSNPYLLTHPSDSLELVVSGEGPDPVLSELKAGRAGRRRG</sequence>
<keyword evidence="5" id="KW-0677">Repeat</keyword>
<evidence type="ECO:0000256" key="7">
    <source>
        <dbReference type="ARBA" id="ARBA00023136"/>
    </source>
</evidence>
<evidence type="ECO:0000313" key="12">
    <source>
        <dbReference type="Ensembl" id="ENSPTEP00000011031.1"/>
    </source>
</evidence>
<dbReference type="InterPro" id="IPR013783">
    <property type="entry name" value="Ig-like_fold"/>
</dbReference>
<dbReference type="Gene3D" id="2.60.40.10">
    <property type="entry name" value="Immunoglobulins"/>
    <property type="match status" value="1"/>
</dbReference>
<proteinExistence type="predicted"/>
<keyword evidence="8" id="KW-1015">Disulfide bond</keyword>
<keyword evidence="9" id="KW-0325">Glycoprotein</keyword>
<dbReference type="PANTHER" id="PTHR11738">
    <property type="entry name" value="MHC CLASS I NK CELL RECEPTOR"/>
    <property type="match status" value="1"/>
</dbReference>
<accession>A0A8C9GUW7</accession>
<evidence type="ECO:0000256" key="10">
    <source>
        <dbReference type="ARBA" id="ARBA00023319"/>
    </source>
</evidence>
<feature type="domain" description="Ig-like" evidence="11">
    <location>
        <begin position="30"/>
        <end position="99"/>
    </location>
</feature>
<reference evidence="12" key="1">
    <citation type="submission" date="2025-08" db="UniProtKB">
        <authorList>
            <consortium name="Ensembl"/>
        </authorList>
    </citation>
    <scope>IDENTIFICATION</scope>
</reference>
<keyword evidence="13" id="KW-1185">Reference proteome</keyword>
<evidence type="ECO:0000256" key="9">
    <source>
        <dbReference type="ARBA" id="ARBA00023180"/>
    </source>
</evidence>